<evidence type="ECO:0000313" key="3">
    <source>
        <dbReference type="Proteomes" id="UP000194008"/>
    </source>
</evidence>
<comment type="caution">
    <text evidence="2">The sequence shown here is derived from an EMBL/GenBank/DDBJ whole genome shotgun (WGS) entry which is preliminary data.</text>
</comment>
<dbReference type="Proteomes" id="UP000194008">
    <property type="component" value="Unassembled WGS sequence"/>
</dbReference>
<sequence>MFHLLFTKIDSISTSELEAKLREPIQLLDVRTPTEFRRGHIKNAKNVPLTEIGSYTPETKETLYVICHSGVRSKLAAKKLKKKGYDVINVRGGMSAWTGKVI</sequence>
<name>A0A1X1IXT4_STROR</name>
<keyword evidence="2" id="KW-0808">Transferase</keyword>
<organism evidence="2 3">
    <name type="scientific">Streptococcus oralis subsp. dentisani</name>
    <dbReference type="NCBI Taxonomy" id="1458253"/>
    <lineage>
        <taxon>Bacteria</taxon>
        <taxon>Bacillati</taxon>
        <taxon>Bacillota</taxon>
        <taxon>Bacilli</taxon>
        <taxon>Lactobacillales</taxon>
        <taxon>Streptococcaceae</taxon>
        <taxon>Streptococcus</taxon>
    </lineage>
</organism>
<dbReference type="PANTHER" id="PTHR43031:SF17">
    <property type="entry name" value="SULFURTRANSFERASE YTWF-RELATED"/>
    <property type="match status" value="1"/>
</dbReference>
<dbReference type="GO" id="GO:0016740">
    <property type="term" value="F:transferase activity"/>
    <property type="evidence" value="ECO:0007669"/>
    <property type="project" value="UniProtKB-KW"/>
</dbReference>
<dbReference type="InterPro" id="IPR036873">
    <property type="entry name" value="Rhodanese-like_dom_sf"/>
</dbReference>
<dbReference type="Pfam" id="PF00581">
    <property type="entry name" value="Rhodanese"/>
    <property type="match status" value="1"/>
</dbReference>
<reference evidence="2 3" key="1">
    <citation type="journal article" date="2016" name="Eur. J. Clin. Microbiol. Infect. Dis.">
        <title>Whole genome sequencing as a tool for phylogenetic analysis of clinical strains of Mitis group streptococci.</title>
        <authorList>
            <person name="Rasmussen L.H."/>
            <person name="Dargis R."/>
            <person name="Hojholt K."/>
            <person name="Christensen J.J."/>
            <person name="Skovgaard O."/>
            <person name="Justesen U.S."/>
            <person name="Rosenvinge F.S."/>
            <person name="Moser C."/>
            <person name="Lukjancenko O."/>
            <person name="Rasmussen S."/>
            <person name="Nielsen X.C."/>
        </authorList>
    </citation>
    <scope>NUCLEOTIDE SEQUENCE [LARGE SCALE GENOMIC DNA]</scope>
    <source>
        <strain evidence="2 3">Y_5914_11</strain>
    </source>
</reference>
<protein>
    <submittedName>
        <fullName evidence="2">Sulfurtransferase</fullName>
    </submittedName>
</protein>
<dbReference type="SUPFAM" id="SSF52821">
    <property type="entry name" value="Rhodanese/Cell cycle control phosphatase"/>
    <property type="match status" value="1"/>
</dbReference>
<dbReference type="Gene3D" id="3.40.250.10">
    <property type="entry name" value="Rhodanese-like domain"/>
    <property type="match status" value="1"/>
</dbReference>
<dbReference type="InterPro" id="IPR001763">
    <property type="entry name" value="Rhodanese-like_dom"/>
</dbReference>
<dbReference type="InterPro" id="IPR050229">
    <property type="entry name" value="GlpE_sulfurtransferase"/>
</dbReference>
<feature type="domain" description="Rhodanese" evidence="1">
    <location>
        <begin position="21"/>
        <end position="102"/>
    </location>
</feature>
<proteinExistence type="predicted"/>
<gene>
    <name evidence="2" type="ORF">B7709_06015</name>
</gene>
<dbReference type="PROSITE" id="PS50206">
    <property type="entry name" value="RHODANESE_3"/>
    <property type="match status" value="1"/>
</dbReference>
<dbReference type="PANTHER" id="PTHR43031">
    <property type="entry name" value="FAD-DEPENDENT OXIDOREDUCTASE"/>
    <property type="match status" value="1"/>
</dbReference>
<dbReference type="RefSeq" id="WP_084972096.1">
    <property type="nucleotide sequence ID" value="NZ_NCUW01000029.1"/>
</dbReference>
<evidence type="ECO:0000313" key="2">
    <source>
        <dbReference type="EMBL" id="ORO77849.1"/>
    </source>
</evidence>
<dbReference type="SMART" id="SM00450">
    <property type="entry name" value="RHOD"/>
    <property type="match status" value="1"/>
</dbReference>
<dbReference type="AlphaFoldDB" id="A0A1X1IXT4"/>
<dbReference type="CDD" id="cd00158">
    <property type="entry name" value="RHOD"/>
    <property type="match status" value="1"/>
</dbReference>
<accession>A0A1X1IXT4</accession>
<evidence type="ECO:0000259" key="1">
    <source>
        <dbReference type="PROSITE" id="PS50206"/>
    </source>
</evidence>
<dbReference type="EMBL" id="NCUW01000029">
    <property type="protein sequence ID" value="ORO77849.1"/>
    <property type="molecule type" value="Genomic_DNA"/>
</dbReference>